<dbReference type="GO" id="GO:0009228">
    <property type="term" value="P:thiamine biosynthetic process"/>
    <property type="evidence" value="ECO:0007669"/>
    <property type="project" value="UniProtKB-KW"/>
</dbReference>
<dbReference type="GO" id="GO:0005829">
    <property type="term" value="C:cytosol"/>
    <property type="evidence" value="ECO:0007669"/>
    <property type="project" value="TreeGrafter"/>
</dbReference>
<comment type="catalytic activity">
    <reaction evidence="1 9">
        <text>4-amino-5-aminomethyl-2-methylpyrimidine + H2O = 4-amino-5-hydroxymethyl-2-methylpyrimidine + NH4(+)</text>
        <dbReference type="Rhea" id="RHEA:31799"/>
        <dbReference type="ChEBI" id="CHEBI:15377"/>
        <dbReference type="ChEBI" id="CHEBI:16892"/>
        <dbReference type="ChEBI" id="CHEBI:28938"/>
        <dbReference type="ChEBI" id="CHEBI:63416"/>
        <dbReference type="EC" id="3.5.99.2"/>
    </reaction>
</comment>
<dbReference type="OrthoDB" id="34166at2"/>
<dbReference type="PANTHER" id="PTHR43198:SF2">
    <property type="entry name" value="SI:CH1073-67J19.1-RELATED"/>
    <property type="match status" value="1"/>
</dbReference>
<accession>A0A429ZZ47</accession>
<evidence type="ECO:0000259" key="10">
    <source>
        <dbReference type="Pfam" id="PF03070"/>
    </source>
</evidence>
<dbReference type="GO" id="GO:0050334">
    <property type="term" value="F:thiaminase activity"/>
    <property type="evidence" value="ECO:0007669"/>
    <property type="project" value="UniProtKB-EC"/>
</dbReference>
<dbReference type="UniPathway" id="UPA00060"/>
<evidence type="ECO:0000256" key="7">
    <source>
        <dbReference type="ARBA" id="ARBA00022977"/>
    </source>
</evidence>
<dbReference type="Pfam" id="PF03070">
    <property type="entry name" value="TENA_THI-4"/>
    <property type="match status" value="1"/>
</dbReference>
<dbReference type="NCBIfam" id="TIGR04306">
    <property type="entry name" value="salvage_TenA"/>
    <property type="match status" value="1"/>
</dbReference>
<dbReference type="RefSeq" id="WP_125983572.1">
    <property type="nucleotide sequence ID" value="NZ_NGJS01000005.1"/>
</dbReference>
<evidence type="ECO:0000313" key="12">
    <source>
        <dbReference type="Proteomes" id="UP000287857"/>
    </source>
</evidence>
<dbReference type="InterPro" id="IPR027574">
    <property type="entry name" value="Thiaminase_II"/>
</dbReference>
<dbReference type="InterPro" id="IPR050967">
    <property type="entry name" value="Thiamine_Salvage_TenA"/>
</dbReference>
<evidence type="ECO:0000313" key="11">
    <source>
        <dbReference type="EMBL" id="RST99271.1"/>
    </source>
</evidence>
<comment type="pathway">
    <text evidence="2 9">Cofactor biosynthesis; thiamine diphosphate biosynthesis.</text>
</comment>
<protein>
    <recommendedName>
        <fullName evidence="6 9">Aminopyrimidine aminohydrolase</fullName>
        <ecNumber evidence="5 9">3.5.99.2</ecNumber>
    </recommendedName>
</protein>
<evidence type="ECO:0000256" key="5">
    <source>
        <dbReference type="ARBA" id="ARBA00012684"/>
    </source>
</evidence>
<comment type="function">
    <text evidence="9">Catalyzes an amino-pyrimidine hydrolysis reaction at the C5' of the pyrimidine moiety of thiamine compounds, a reaction that is part of a thiamine salvage pathway.</text>
</comment>
<proteinExistence type="inferred from homology"/>
<evidence type="ECO:0000256" key="4">
    <source>
        <dbReference type="ARBA" id="ARBA00011881"/>
    </source>
</evidence>
<comment type="caution">
    <text evidence="11">The sequence shown here is derived from an EMBL/GenBank/DDBJ whole genome shotgun (WGS) entry which is preliminary data.</text>
</comment>
<feature type="domain" description="Thiaminase-2/PQQC" evidence="10">
    <location>
        <begin position="9"/>
        <end position="213"/>
    </location>
</feature>
<dbReference type="SUPFAM" id="SSF48613">
    <property type="entry name" value="Heme oxygenase-like"/>
    <property type="match status" value="1"/>
</dbReference>
<dbReference type="InterPro" id="IPR016084">
    <property type="entry name" value="Haem_Oase-like_multi-hlx"/>
</dbReference>
<evidence type="ECO:0000256" key="6">
    <source>
        <dbReference type="ARBA" id="ARBA00013647"/>
    </source>
</evidence>
<dbReference type="PANTHER" id="PTHR43198">
    <property type="entry name" value="BIFUNCTIONAL TH2 PROTEIN"/>
    <property type="match status" value="1"/>
</dbReference>
<dbReference type="GO" id="GO:0009229">
    <property type="term" value="P:thiamine diphosphate biosynthetic process"/>
    <property type="evidence" value="ECO:0007669"/>
    <property type="project" value="UniProtKB-UniPathway"/>
</dbReference>
<comment type="subunit">
    <text evidence="4">Homotetramer.</text>
</comment>
<dbReference type="InterPro" id="IPR004305">
    <property type="entry name" value="Thiaminase-2/PQQC"/>
</dbReference>
<keyword evidence="7 9" id="KW-0784">Thiamine biosynthesis</keyword>
<evidence type="ECO:0000256" key="8">
    <source>
        <dbReference type="ARBA" id="ARBA00048337"/>
    </source>
</evidence>
<keyword evidence="9" id="KW-0378">Hydrolase</keyword>
<dbReference type="EC" id="3.5.99.2" evidence="5 9"/>
<evidence type="ECO:0000256" key="9">
    <source>
        <dbReference type="RuleBase" id="RU363093"/>
    </source>
</evidence>
<comment type="similarity">
    <text evidence="3 9">Belongs to the TenA family.</text>
</comment>
<gene>
    <name evidence="11" type="ORF">CBF37_04695</name>
</gene>
<dbReference type="AlphaFoldDB" id="A0A429ZZ47"/>
<dbReference type="Gene3D" id="1.20.910.10">
    <property type="entry name" value="Heme oxygenase-like"/>
    <property type="match status" value="1"/>
</dbReference>
<evidence type="ECO:0000256" key="2">
    <source>
        <dbReference type="ARBA" id="ARBA00004948"/>
    </source>
</evidence>
<dbReference type="CDD" id="cd19364">
    <property type="entry name" value="TenA_C_BsTenA-like"/>
    <property type="match status" value="1"/>
</dbReference>
<keyword evidence="12" id="KW-1185">Reference proteome</keyword>
<comment type="catalytic activity">
    <reaction evidence="8 9">
        <text>thiamine + H2O = 5-(2-hydroxyethyl)-4-methylthiazole + 4-amino-5-hydroxymethyl-2-methylpyrimidine + H(+)</text>
        <dbReference type="Rhea" id="RHEA:17509"/>
        <dbReference type="ChEBI" id="CHEBI:15377"/>
        <dbReference type="ChEBI" id="CHEBI:15378"/>
        <dbReference type="ChEBI" id="CHEBI:16892"/>
        <dbReference type="ChEBI" id="CHEBI:17957"/>
        <dbReference type="ChEBI" id="CHEBI:18385"/>
        <dbReference type="EC" id="3.5.99.2"/>
    </reaction>
</comment>
<dbReference type="Proteomes" id="UP000287857">
    <property type="component" value="Unassembled WGS sequence"/>
</dbReference>
<dbReference type="EMBL" id="NGJS01000005">
    <property type="protein sequence ID" value="RST99271.1"/>
    <property type="molecule type" value="Genomic_DNA"/>
</dbReference>
<evidence type="ECO:0000256" key="1">
    <source>
        <dbReference type="ARBA" id="ARBA00001881"/>
    </source>
</evidence>
<name>A0A429ZZ47_9ENTE</name>
<organism evidence="11 12">
    <name type="scientific">Vagococcus vulneris</name>
    <dbReference type="NCBI Taxonomy" id="1977869"/>
    <lineage>
        <taxon>Bacteria</taxon>
        <taxon>Bacillati</taxon>
        <taxon>Bacillota</taxon>
        <taxon>Bacilli</taxon>
        <taxon>Lactobacillales</taxon>
        <taxon>Enterococcaceae</taxon>
        <taxon>Vagococcus</taxon>
    </lineage>
</organism>
<reference evidence="11 12" key="1">
    <citation type="submission" date="2017-05" db="EMBL/GenBank/DDBJ databases">
        <title>Vagococcus spp. assemblies.</title>
        <authorList>
            <person name="Gulvik C.A."/>
        </authorList>
    </citation>
    <scope>NUCLEOTIDE SEQUENCE [LARGE SCALE GENOMIC DNA]</scope>
    <source>
        <strain evidence="11 12">SS1995</strain>
    </source>
</reference>
<sequence length="223" mass="25738">MFSKIARERANPYWLGSFKHSFITQLAEGTLPADEFRYYLIQDRYYLEHFSKIHAMIAEKTDNQTVKEIMIKGANHLESGEVMVRTMFFKELGITDEEVAATPIAPTAYHYVSHMYRQLAEGAVSSAVAGLLPCPWLYHEIGLRLIKTGSPNELYQRWIETYSGEDSAKEVLEHCELADQLFLTSTDIEKEQMIEAFYISSQLEYLFWNMAVTKETWPKGANK</sequence>
<evidence type="ECO:0000256" key="3">
    <source>
        <dbReference type="ARBA" id="ARBA00010264"/>
    </source>
</evidence>